<dbReference type="Proteomes" id="UP000244722">
    <property type="component" value="Unassembled WGS sequence"/>
</dbReference>
<evidence type="ECO:0000313" key="1">
    <source>
        <dbReference type="EMBL" id="PUU77245.1"/>
    </source>
</evidence>
<gene>
    <name evidence="1" type="ORF">B9Z19DRAFT_1194159</name>
</gene>
<sequence length="224" mass="25299">MFRFPKIQALKALPLPSPPLIHNATIPYSGPGTYETILRRFNSQIDPQTFFTHQRNREAKNRGEFLDYHDFGRDSRSYDISIPKHQTLDMIVAEELGIAHLSKVPAMEARKVVSRAHGYIHSKSGNAVFPLPVLCGDESRWVFFFIDSTSPYTYFSAQTGRTLGFVHGRPRGQVLIGGHTSLAYIPSMNSHIRNINLLGTDFCKLHALTKRVDYGTGRAELYFG</sequence>
<evidence type="ECO:0000313" key="2">
    <source>
        <dbReference type="Proteomes" id="UP000244722"/>
    </source>
</evidence>
<organism evidence="1 2">
    <name type="scientific">Tuber borchii</name>
    <name type="common">White truffle</name>
    <dbReference type="NCBI Taxonomy" id="42251"/>
    <lineage>
        <taxon>Eukaryota</taxon>
        <taxon>Fungi</taxon>
        <taxon>Dikarya</taxon>
        <taxon>Ascomycota</taxon>
        <taxon>Pezizomycotina</taxon>
        <taxon>Pezizomycetes</taxon>
        <taxon>Pezizales</taxon>
        <taxon>Tuberaceae</taxon>
        <taxon>Tuber</taxon>
    </lineage>
</organism>
<keyword evidence="2" id="KW-1185">Reference proteome</keyword>
<reference evidence="1 2" key="1">
    <citation type="submission" date="2017-04" db="EMBL/GenBank/DDBJ databases">
        <title>Draft genome sequence of Tuber borchii Vittad., a whitish edible truffle.</title>
        <authorList>
            <consortium name="DOE Joint Genome Institute"/>
            <person name="Murat C."/>
            <person name="Kuo A."/>
            <person name="Barry K.W."/>
            <person name="Clum A."/>
            <person name="Dockter R.B."/>
            <person name="Fauchery L."/>
            <person name="Iotti M."/>
            <person name="Kohler A."/>
            <person name="Labutti K."/>
            <person name="Lindquist E.A."/>
            <person name="Lipzen A."/>
            <person name="Ohm R.A."/>
            <person name="Wang M."/>
            <person name="Grigoriev I.V."/>
            <person name="Zambonelli A."/>
            <person name="Martin F.M."/>
        </authorList>
    </citation>
    <scope>NUCLEOTIDE SEQUENCE [LARGE SCALE GENOMIC DNA]</scope>
    <source>
        <strain evidence="1 2">Tbo3840</strain>
    </source>
</reference>
<dbReference type="AlphaFoldDB" id="A0A2T6ZP44"/>
<name>A0A2T6ZP44_TUBBO</name>
<dbReference type="EMBL" id="NESQ01000157">
    <property type="protein sequence ID" value="PUU77245.1"/>
    <property type="molecule type" value="Genomic_DNA"/>
</dbReference>
<dbReference type="STRING" id="42251.A0A2T6ZP44"/>
<feature type="non-terminal residue" evidence="1">
    <location>
        <position position="224"/>
    </location>
</feature>
<proteinExistence type="predicted"/>
<dbReference type="OrthoDB" id="5414761at2759"/>
<accession>A0A2T6ZP44</accession>
<comment type="caution">
    <text evidence="1">The sequence shown here is derived from an EMBL/GenBank/DDBJ whole genome shotgun (WGS) entry which is preliminary data.</text>
</comment>
<protein>
    <submittedName>
        <fullName evidence="1">Uncharacterized protein</fullName>
    </submittedName>
</protein>